<proteinExistence type="predicted"/>
<sequence>MYRQLSRWAAAQLIRKIGPGVYTAEPGSTALLPTAQEPYYLALGQGPQVALGDAHGGLAAALGLRIGRDTGADGQPVVVADLDDLPVAHRDAGDVVGGDGALVVGQRIGRRATELPQRRIQAGRDRRQRLVQHRDDHPEPRPGQPRAPQPRPAARDLRAVSPIPLHPQPRLGNPGTKHPAMARLIGGLGRGHRAPRGAVSAAEPHRRDLLVHPISTDPPTRALDQLLDLRHELVDHLRPGLPPGRVAALAAQQHVTLHGVVVDAGQLSRGAVTTRKVIRFQNLHDLLFRLHTGQANRPVITRHQKDHVSVSGEILCPPAGRRSDRWQGAFHVRRQFIERT</sequence>
<evidence type="ECO:0000256" key="1">
    <source>
        <dbReference type="SAM" id="MobiDB-lite"/>
    </source>
</evidence>
<name>A0A1M4ECX6_9ACTN</name>
<accession>A0A1M4ECX6</accession>
<organism evidence="2">
    <name type="scientific">Nonomuraea gerenzanensis</name>
    <dbReference type="NCBI Taxonomy" id="93944"/>
    <lineage>
        <taxon>Bacteria</taxon>
        <taxon>Bacillati</taxon>
        <taxon>Actinomycetota</taxon>
        <taxon>Actinomycetes</taxon>
        <taxon>Streptosporangiales</taxon>
        <taxon>Streptosporangiaceae</taxon>
        <taxon>Nonomuraea</taxon>
    </lineage>
</organism>
<dbReference type="EMBL" id="LT559118">
    <property type="protein sequence ID" value="SBO96660.1"/>
    <property type="molecule type" value="Genomic_DNA"/>
</dbReference>
<feature type="compositionally biased region" description="Basic and acidic residues" evidence="1">
    <location>
        <begin position="114"/>
        <end position="125"/>
    </location>
</feature>
<feature type="region of interest" description="Disordered" evidence="1">
    <location>
        <begin position="114"/>
        <end position="154"/>
    </location>
</feature>
<feature type="compositionally biased region" description="Pro residues" evidence="1">
    <location>
        <begin position="141"/>
        <end position="151"/>
    </location>
</feature>
<gene>
    <name evidence="2" type="ORF">BN4615_P6176</name>
</gene>
<protein>
    <submittedName>
        <fullName evidence="2">Uncharacterized protein</fullName>
    </submittedName>
</protein>
<reference evidence="2" key="1">
    <citation type="submission" date="2016-04" db="EMBL/GenBank/DDBJ databases">
        <authorList>
            <person name="Evans L.H."/>
            <person name="Alamgir A."/>
            <person name="Owens N."/>
            <person name="Weber N.D."/>
            <person name="Virtaneva K."/>
            <person name="Barbian K."/>
            <person name="Babar A."/>
            <person name="Rosenke K."/>
        </authorList>
    </citation>
    <scope>NUCLEOTIDE SEQUENCE</scope>
    <source>
        <strain evidence="2">Nono1</strain>
    </source>
</reference>
<dbReference type="AlphaFoldDB" id="A0A1M4ECX6"/>
<evidence type="ECO:0000313" key="2">
    <source>
        <dbReference type="EMBL" id="SBO96660.1"/>
    </source>
</evidence>